<gene>
    <name evidence="6" type="ORF">NUU61_007700</name>
</gene>
<reference evidence="6" key="1">
    <citation type="submission" date="2022-11" db="EMBL/GenBank/DDBJ databases">
        <authorList>
            <person name="Petersen C."/>
        </authorList>
    </citation>
    <scope>NUCLEOTIDE SEQUENCE</scope>
    <source>
        <strain evidence="6">IBT 34128</strain>
    </source>
</reference>
<dbReference type="GeneID" id="81397394"/>
<evidence type="ECO:0000256" key="2">
    <source>
        <dbReference type="ARBA" id="ARBA00022630"/>
    </source>
</evidence>
<accession>A0A9W9EQZ0</accession>
<keyword evidence="2" id="KW-0285">Flavoprotein</keyword>
<dbReference type="Pfam" id="PF01565">
    <property type="entry name" value="FAD_binding_4"/>
    <property type="match status" value="1"/>
</dbReference>
<reference evidence="6" key="2">
    <citation type="journal article" date="2023" name="IMA Fungus">
        <title>Comparative genomic study of the Penicillium genus elucidates a diverse pangenome and 15 lateral gene transfer events.</title>
        <authorList>
            <person name="Petersen C."/>
            <person name="Sorensen T."/>
            <person name="Nielsen M.R."/>
            <person name="Sondergaard T.E."/>
            <person name="Sorensen J.L."/>
            <person name="Fitzpatrick D.A."/>
            <person name="Frisvad J.C."/>
            <person name="Nielsen K.L."/>
        </authorList>
    </citation>
    <scope>NUCLEOTIDE SEQUENCE</scope>
    <source>
        <strain evidence="6">IBT 34128</strain>
    </source>
</reference>
<dbReference type="InterPro" id="IPR016169">
    <property type="entry name" value="FAD-bd_PCMH_sub2"/>
</dbReference>
<sequence length="136" mass="14348">MKLCPNFIALFKLVHSHYAVNARLYPACILQPQSAHDISVAIITLVDADDSSPQCKFAVHSGGHTTWAGAAGVQDGVTIDMSMMNSTIYHVENSTASIMAGARWASVYTTLKKYGVAVTGGRYDTLGVGGLVTGGE</sequence>
<evidence type="ECO:0000256" key="1">
    <source>
        <dbReference type="ARBA" id="ARBA00005466"/>
    </source>
</evidence>
<name>A0A9W9EQZ0_9EURO</name>
<organism evidence="6 7">
    <name type="scientific">Penicillium alfredii</name>
    <dbReference type="NCBI Taxonomy" id="1506179"/>
    <lineage>
        <taxon>Eukaryota</taxon>
        <taxon>Fungi</taxon>
        <taxon>Dikarya</taxon>
        <taxon>Ascomycota</taxon>
        <taxon>Pezizomycotina</taxon>
        <taxon>Eurotiomycetes</taxon>
        <taxon>Eurotiomycetidae</taxon>
        <taxon>Eurotiales</taxon>
        <taxon>Aspergillaceae</taxon>
        <taxon>Penicillium</taxon>
    </lineage>
</organism>
<feature type="domain" description="FAD linked oxidase N-terminal" evidence="5">
    <location>
        <begin position="26"/>
        <end position="135"/>
    </location>
</feature>
<dbReference type="OrthoDB" id="2151789at2759"/>
<comment type="caution">
    <text evidence="6">The sequence shown here is derived from an EMBL/GenBank/DDBJ whole genome shotgun (WGS) entry which is preliminary data.</text>
</comment>
<evidence type="ECO:0000256" key="4">
    <source>
        <dbReference type="ARBA" id="ARBA00023002"/>
    </source>
</evidence>
<evidence type="ECO:0000313" key="7">
    <source>
        <dbReference type="Proteomes" id="UP001141434"/>
    </source>
</evidence>
<dbReference type="PANTHER" id="PTHR42973:SF53">
    <property type="entry name" value="FAD-BINDING PCMH-TYPE DOMAIN-CONTAINING PROTEIN-RELATED"/>
    <property type="match status" value="1"/>
</dbReference>
<dbReference type="Proteomes" id="UP001141434">
    <property type="component" value="Unassembled WGS sequence"/>
</dbReference>
<dbReference type="SUPFAM" id="SSF56176">
    <property type="entry name" value="FAD-binding/transporter-associated domain-like"/>
    <property type="match status" value="1"/>
</dbReference>
<protein>
    <recommendedName>
        <fullName evidence="5">FAD linked oxidase N-terminal domain-containing protein</fullName>
    </recommendedName>
</protein>
<proteinExistence type="inferred from homology"/>
<dbReference type="InterPro" id="IPR036318">
    <property type="entry name" value="FAD-bd_PCMH-like_sf"/>
</dbReference>
<dbReference type="Gene3D" id="3.30.465.10">
    <property type="match status" value="1"/>
</dbReference>
<comment type="similarity">
    <text evidence="1">Belongs to the oxygen-dependent FAD-linked oxidoreductase family.</text>
</comment>
<dbReference type="GO" id="GO:0050660">
    <property type="term" value="F:flavin adenine dinucleotide binding"/>
    <property type="evidence" value="ECO:0007669"/>
    <property type="project" value="InterPro"/>
</dbReference>
<evidence type="ECO:0000259" key="5">
    <source>
        <dbReference type="Pfam" id="PF01565"/>
    </source>
</evidence>
<dbReference type="PANTHER" id="PTHR42973">
    <property type="entry name" value="BINDING OXIDOREDUCTASE, PUTATIVE (AFU_ORTHOLOGUE AFUA_1G17690)-RELATED"/>
    <property type="match status" value="1"/>
</dbReference>
<keyword evidence="7" id="KW-1185">Reference proteome</keyword>
<evidence type="ECO:0000313" key="6">
    <source>
        <dbReference type="EMBL" id="KAJ5086393.1"/>
    </source>
</evidence>
<keyword evidence="4" id="KW-0560">Oxidoreductase</keyword>
<dbReference type="InterPro" id="IPR006094">
    <property type="entry name" value="Oxid_FAD_bind_N"/>
</dbReference>
<dbReference type="EMBL" id="JAPMSZ010000010">
    <property type="protein sequence ID" value="KAJ5086393.1"/>
    <property type="molecule type" value="Genomic_DNA"/>
</dbReference>
<dbReference type="RefSeq" id="XP_056508518.1">
    <property type="nucleotide sequence ID" value="XM_056658225.1"/>
</dbReference>
<dbReference type="GO" id="GO:0016491">
    <property type="term" value="F:oxidoreductase activity"/>
    <property type="evidence" value="ECO:0007669"/>
    <property type="project" value="UniProtKB-KW"/>
</dbReference>
<evidence type="ECO:0000256" key="3">
    <source>
        <dbReference type="ARBA" id="ARBA00022827"/>
    </source>
</evidence>
<dbReference type="AlphaFoldDB" id="A0A9W9EQZ0"/>
<keyword evidence="3" id="KW-0274">FAD</keyword>
<dbReference type="InterPro" id="IPR050416">
    <property type="entry name" value="FAD-linked_Oxidoreductase"/>
</dbReference>